<dbReference type="Proteomes" id="UP000252706">
    <property type="component" value="Unassembled WGS sequence"/>
</dbReference>
<accession>A0A366WQP3</accession>
<dbReference type="Pfam" id="PF06094">
    <property type="entry name" value="GGACT"/>
    <property type="match status" value="1"/>
</dbReference>
<dbReference type="AlphaFoldDB" id="A0A366WQP3"/>
<dbReference type="GO" id="GO:0019693">
    <property type="term" value="P:ribose phosphate metabolic process"/>
    <property type="evidence" value="ECO:0007669"/>
    <property type="project" value="TreeGrafter"/>
</dbReference>
<feature type="binding site" evidence="13">
    <location>
        <position position="277"/>
    </location>
    <ligand>
        <name>Mg(2+)</name>
        <dbReference type="ChEBI" id="CHEBI:18420"/>
        <label>1</label>
    </ligand>
</feature>
<feature type="binding site" evidence="13">
    <location>
        <position position="281"/>
    </location>
    <ligand>
        <name>Mg(2+)</name>
        <dbReference type="ChEBI" id="CHEBI:18420"/>
        <label>1</label>
    </ligand>
</feature>
<evidence type="ECO:0000256" key="8">
    <source>
        <dbReference type="ARBA" id="ARBA00025164"/>
    </source>
</evidence>
<feature type="binding site" evidence="13">
    <location>
        <position position="261"/>
    </location>
    <ligand>
        <name>Mg(2+)</name>
        <dbReference type="ChEBI" id="CHEBI:18420"/>
        <label>1</label>
    </ligand>
</feature>
<dbReference type="GO" id="GO:0046872">
    <property type="term" value="F:metal ion binding"/>
    <property type="evidence" value="ECO:0007669"/>
    <property type="project" value="UniProtKB-KW"/>
</dbReference>
<dbReference type="GO" id="GO:0047631">
    <property type="term" value="F:ADP-ribose diphosphatase activity"/>
    <property type="evidence" value="ECO:0007669"/>
    <property type="project" value="UniProtKB-EC"/>
</dbReference>
<dbReference type="PANTHER" id="PTHR11839">
    <property type="entry name" value="UDP/ADP-SUGAR PYROPHOSPHATASE"/>
    <property type="match status" value="1"/>
</dbReference>
<dbReference type="CDD" id="cd24155">
    <property type="entry name" value="NUDIX_ADPRase"/>
    <property type="match status" value="1"/>
</dbReference>
<evidence type="ECO:0000256" key="12">
    <source>
        <dbReference type="ARBA" id="ARBA00049546"/>
    </source>
</evidence>
<evidence type="ECO:0000313" key="16">
    <source>
        <dbReference type="EMBL" id="RBW51756.1"/>
    </source>
</evidence>
<comment type="caution">
    <text evidence="16">The sequence shown here is derived from an EMBL/GenBank/DDBJ whole genome shotgun (WGS) entry which is preliminary data.</text>
</comment>
<feature type="domain" description="Nudix hydrolase" evidence="15">
    <location>
        <begin position="219"/>
        <end position="358"/>
    </location>
</feature>
<evidence type="ECO:0000256" key="11">
    <source>
        <dbReference type="ARBA" id="ARBA00033056"/>
    </source>
</evidence>
<organism evidence="16 17">
    <name type="scientific">Phaeobacter gallaeciensis</name>
    <dbReference type="NCBI Taxonomy" id="60890"/>
    <lineage>
        <taxon>Bacteria</taxon>
        <taxon>Pseudomonadati</taxon>
        <taxon>Pseudomonadota</taxon>
        <taxon>Alphaproteobacteria</taxon>
        <taxon>Rhodobacterales</taxon>
        <taxon>Roseobacteraceae</taxon>
        <taxon>Phaeobacter</taxon>
    </lineage>
</organism>
<dbReference type="EC" id="3.6.1.13" evidence="3"/>
<evidence type="ECO:0000256" key="1">
    <source>
        <dbReference type="ARBA" id="ARBA00001946"/>
    </source>
</evidence>
<evidence type="ECO:0000256" key="13">
    <source>
        <dbReference type="PIRSR" id="PIRSR604385-2"/>
    </source>
</evidence>
<dbReference type="RefSeq" id="WP_113824790.1">
    <property type="nucleotide sequence ID" value="NZ_QOCE01000043.1"/>
</dbReference>
<sequence length="374" mass="41228">MTDLFFYGSLRYTPLLEIVLGREASEIDMIEAHLPDHAVHAVVDQAFPMILHMSNVKAQGVLVRGLSDDDIARLVYYEGGFDYDLSQYSLMTETGDTAAGEVFFPAPGLWKAGEPWSLKGWIDKWGAMSLAAAQEVMCHYGKKSAEEIAERFPSIRIRAAARVAAQARAKDAEWDVHKDVVVHKHERPFLNFFAIDEMDLQFRQFDGSLSPVVNRSALLVGRAVVVLPYDPVRDTVLLIQQFRAPAFIAGDPAPWVWEAVAGLVDPGETPEETAKRETIEEAHLELSGLEEAGQVYSSTGSSGEFCHLFVGLADISATVSGAGIDAEGEDIRSQIISFDGLMAMVDAQQIKSLHLLAVAQWLDRHRSRLRAAIC</sequence>
<dbReference type="GO" id="GO:0006753">
    <property type="term" value="P:nucleoside phosphate metabolic process"/>
    <property type="evidence" value="ECO:0007669"/>
    <property type="project" value="TreeGrafter"/>
</dbReference>
<dbReference type="Pfam" id="PF00293">
    <property type="entry name" value="NUDIX"/>
    <property type="match status" value="1"/>
</dbReference>
<dbReference type="CDD" id="cd06661">
    <property type="entry name" value="GGCT_like"/>
    <property type="match status" value="1"/>
</dbReference>
<evidence type="ECO:0000256" key="7">
    <source>
        <dbReference type="ARBA" id="ARBA00022842"/>
    </source>
</evidence>
<dbReference type="GO" id="GO:0005829">
    <property type="term" value="C:cytosol"/>
    <property type="evidence" value="ECO:0007669"/>
    <property type="project" value="TreeGrafter"/>
</dbReference>
<evidence type="ECO:0000256" key="14">
    <source>
        <dbReference type="PIRSR" id="PIRSR604385-3"/>
    </source>
</evidence>
<evidence type="ECO:0000256" key="10">
    <source>
        <dbReference type="ARBA" id="ARBA00030308"/>
    </source>
</evidence>
<dbReference type="PANTHER" id="PTHR11839:SF5">
    <property type="entry name" value="ADP-RIBOSE PYROPHOSPHATASE"/>
    <property type="match status" value="1"/>
</dbReference>
<evidence type="ECO:0000256" key="9">
    <source>
        <dbReference type="ARBA" id="ARBA00030162"/>
    </source>
</evidence>
<gene>
    <name evidence="16" type="ORF">DS909_17660</name>
</gene>
<feature type="binding site" evidence="13">
    <location>
        <position position="329"/>
    </location>
    <ligand>
        <name>Mg(2+)</name>
        <dbReference type="ChEBI" id="CHEBI:18420"/>
        <label>1</label>
    </ligand>
</feature>
<dbReference type="SUPFAM" id="SSF55811">
    <property type="entry name" value="Nudix"/>
    <property type="match status" value="1"/>
</dbReference>
<comment type="similarity">
    <text evidence="2">Belongs to the Nudix hydrolase family. NudF subfamily.</text>
</comment>
<keyword evidence="7 13" id="KW-0460">Magnesium</keyword>
<evidence type="ECO:0000256" key="6">
    <source>
        <dbReference type="ARBA" id="ARBA00022801"/>
    </source>
</evidence>
<dbReference type="EMBL" id="QOCE01000043">
    <property type="protein sequence ID" value="RBW51756.1"/>
    <property type="molecule type" value="Genomic_DNA"/>
</dbReference>
<dbReference type="OrthoDB" id="5292471at2"/>
<dbReference type="PROSITE" id="PS51462">
    <property type="entry name" value="NUDIX"/>
    <property type="match status" value="1"/>
</dbReference>
<dbReference type="PROSITE" id="PS00893">
    <property type="entry name" value="NUDIX_BOX"/>
    <property type="match status" value="1"/>
</dbReference>
<keyword evidence="5 13" id="KW-0479">Metal-binding</keyword>
<evidence type="ECO:0000256" key="3">
    <source>
        <dbReference type="ARBA" id="ARBA00012453"/>
    </source>
</evidence>
<comment type="cofactor">
    <cofactor evidence="1 13">
        <name>Mg(2+)</name>
        <dbReference type="ChEBI" id="CHEBI:18420"/>
    </cofactor>
</comment>
<name>A0A366WQP3_9RHOB</name>
<dbReference type="InterPro" id="IPR015797">
    <property type="entry name" value="NUDIX_hydrolase-like_dom_sf"/>
</dbReference>
<evidence type="ECO:0000313" key="17">
    <source>
        <dbReference type="Proteomes" id="UP000252706"/>
    </source>
</evidence>
<dbReference type="InterPro" id="IPR004385">
    <property type="entry name" value="NDP_pyrophosphatase"/>
</dbReference>
<evidence type="ECO:0000256" key="4">
    <source>
        <dbReference type="ARBA" id="ARBA00013297"/>
    </source>
</evidence>
<dbReference type="InterPro" id="IPR000086">
    <property type="entry name" value="NUDIX_hydrolase_dom"/>
</dbReference>
<evidence type="ECO:0000256" key="2">
    <source>
        <dbReference type="ARBA" id="ARBA00007482"/>
    </source>
</evidence>
<feature type="short sequence motif" description="Nudix box" evidence="14">
    <location>
        <begin position="262"/>
        <end position="284"/>
    </location>
</feature>
<keyword evidence="6" id="KW-0378">Hydrolase</keyword>
<dbReference type="NCBIfam" id="TIGR00052">
    <property type="entry name" value="nudix-type nucleoside diphosphatase, YffH/AdpP family"/>
    <property type="match status" value="1"/>
</dbReference>
<protein>
    <recommendedName>
        <fullName evidence="4">ADP-ribose pyrophosphatase</fullName>
        <ecNumber evidence="3">3.6.1.13</ecNumber>
    </recommendedName>
    <alternativeName>
        <fullName evidence="9">ADP-ribose diphosphatase</fullName>
    </alternativeName>
    <alternativeName>
        <fullName evidence="11">ADP-ribose phosphohydrolase</fullName>
    </alternativeName>
    <alternativeName>
        <fullName evidence="10">Adenosine diphosphoribose pyrophosphatase</fullName>
    </alternativeName>
</protein>
<reference evidence="16 17" key="1">
    <citation type="submission" date="2018-07" db="EMBL/GenBank/DDBJ databases">
        <title>Modular assembly of carbohydrate-degrading microbial communities in the ocean.</title>
        <authorList>
            <person name="Enke T.N."/>
            <person name="Datta M.S."/>
            <person name="Schwartzman J.A."/>
            <person name="Cermak N."/>
            <person name="Schmitz D.A."/>
            <person name="Barrere J."/>
            <person name="Cordero O.X."/>
        </authorList>
    </citation>
    <scope>NUCLEOTIDE SEQUENCE [LARGE SCALE GENOMIC DNA]</scope>
    <source>
        <strain evidence="16 17">C3M10</strain>
    </source>
</reference>
<dbReference type="InterPro" id="IPR013024">
    <property type="entry name" value="GGCT-like"/>
</dbReference>
<evidence type="ECO:0000259" key="15">
    <source>
        <dbReference type="PROSITE" id="PS51462"/>
    </source>
</evidence>
<proteinExistence type="inferred from homology"/>
<comment type="function">
    <text evidence="8">Acts on ADP-mannose and ADP-glucose as well as ADP-ribose. Prevents glycogen biosynthesis. The reaction catalyzed by this enzyme is a limiting step of the gluconeogenic process.</text>
</comment>
<dbReference type="InterPro" id="IPR020084">
    <property type="entry name" value="NUDIX_hydrolase_CS"/>
</dbReference>
<comment type="catalytic activity">
    <reaction evidence="12">
        <text>ADP-D-ribose + H2O = D-ribose 5-phosphate + AMP + 2 H(+)</text>
        <dbReference type="Rhea" id="RHEA:10412"/>
        <dbReference type="ChEBI" id="CHEBI:15377"/>
        <dbReference type="ChEBI" id="CHEBI:15378"/>
        <dbReference type="ChEBI" id="CHEBI:57967"/>
        <dbReference type="ChEBI" id="CHEBI:78346"/>
        <dbReference type="ChEBI" id="CHEBI:456215"/>
        <dbReference type="EC" id="3.6.1.13"/>
    </reaction>
</comment>
<dbReference type="Gene3D" id="3.90.79.10">
    <property type="entry name" value="Nucleoside Triphosphate Pyrophosphohydrolase"/>
    <property type="match status" value="1"/>
</dbReference>
<evidence type="ECO:0000256" key="5">
    <source>
        <dbReference type="ARBA" id="ARBA00022723"/>
    </source>
</evidence>
<dbReference type="GO" id="GO:0019144">
    <property type="term" value="F:ADP-sugar diphosphatase activity"/>
    <property type="evidence" value="ECO:0007669"/>
    <property type="project" value="TreeGrafter"/>
</dbReference>
<dbReference type="InterPro" id="IPR009288">
    <property type="entry name" value="AIG2-like_dom"/>
</dbReference>
<dbReference type="Gene3D" id="3.10.490.10">
    <property type="entry name" value="Gamma-glutamyl cyclotransferase-like"/>
    <property type="match status" value="1"/>
</dbReference>